<keyword evidence="1" id="KW-0472">Membrane</keyword>
<name>A0A0A2AA13_PROMR</name>
<keyword evidence="1" id="KW-1133">Transmembrane helix</keyword>
<dbReference type="AlphaFoldDB" id="A0A0A2AA13"/>
<comment type="caution">
    <text evidence="2">The sequence shown here is derived from an EMBL/GenBank/DDBJ whole genome shotgun (WGS) entry which is preliminary data.</text>
</comment>
<dbReference type="EMBL" id="JNAM01000010">
    <property type="protein sequence ID" value="KGF97651.1"/>
    <property type="molecule type" value="Genomic_DNA"/>
</dbReference>
<evidence type="ECO:0000313" key="2">
    <source>
        <dbReference type="EMBL" id="KGF97651.1"/>
    </source>
</evidence>
<protein>
    <submittedName>
        <fullName evidence="2">Uncharacterized protein</fullName>
    </submittedName>
</protein>
<sequence length="165" mass="18848">MKIENFSKFLKYIIPLSLSTFFILFFFKKNNIDYISVEMDIPSDMENQRSNEESSSINKFQLRPFIPDNSYERKSPLSAINNNPFEKLGTVESSYNQLPSDLKFTGILKVGNKEGVFISSNRGLDVLYSGQEVAQGYKIMTIDSEKAEITLSNGFNTKLVKLEQD</sequence>
<organism evidence="2 3">
    <name type="scientific">Prochlorococcus marinus str. MIT 9302</name>
    <dbReference type="NCBI Taxonomy" id="74545"/>
    <lineage>
        <taxon>Bacteria</taxon>
        <taxon>Bacillati</taxon>
        <taxon>Cyanobacteriota</taxon>
        <taxon>Cyanophyceae</taxon>
        <taxon>Synechococcales</taxon>
        <taxon>Prochlorococcaceae</taxon>
        <taxon>Prochlorococcus</taxon>
    </lineage>
</organism>
<evidence type="ECO:0000256" key="1">
    <source>
        <dbReference type="SAM" id="Phobius"/>
    </source>
</evidence>
<dbReference type="STRING" id="74545.EU96_1365"/>
<accession>A0A0A2AA13</accession>
<keyword evidence="1" id="KW-0812">Transmembrane</keyword>
<dbReference type="Proteomes" id="UP000030445">
    <property type="component" value="Unassembled WGS sequence"/>
</dbReference>
<gene>
    <name evidence="2" type="ORF">EU96_1365</name>
</gene>
<proteinExistence type="predicted"/>
<feature type="transmembrane region" description="Helical" evidence="1">
    <location>
        <begin position="9"/>
        <end position="27"/>
    </location>
</feature>
<reference evidence="3" key="1">
    <citation type="journal article" date="2014" name="Sci. Data">
        <title>Genomes of diverse isolates of the marine cyanobacterium Prochlorococcus.</title>
        <authorList>
            <person name="Biller S."/>
            <person name="Berube P."/>
            <person name="Thompson J."/>
            <person name="Kelly L."/>
            <person name="Roggensack S."/>
            <person name="Awad L."/>
            <person name="Roache-Johnson K."/>
            <person name="Ding H."/>
            <person name="Giovannoni S.J."/>
            <person name="Moore L.R."/>
            <person name="Chisholm S.W."/>
        </authorList>
    </citation>
    <scope>NUCLEOTIDE SEQUENCE [LARGE SCALE GENOMIC DNA]</scope>
    <source>
        <strain evidence="3">MIT 9302</strain>
    </source>
</reference>
<evidence type="ECO:0000313" key="3">
    <source>
        <dbReference type="Proteomes" id="UP000030445"/>
    </source>
</evidence>